<protein>
    <submittedName>
        <fullName evidence="2">Phosphoribosyl transferase</fullName>
    </submittedName>
</protein>
<evidence type="ECO:0000313" key="2">
    <source>
        <dbReference type="EMBL" id="OXM99359.1"/>
    </source>
</evidence>
<dbReference type="InterPro" id="IPR051910">
    <property type="entry name" value="ComF/GntX_DNA_util-trans"/>
</dbReference>
<dbReference type="GO" id="GO:0016740">
    <property type="term" value="F:transferase activity"/>
    <property type="evidence" value="ECO:0007669"/>
    <property type="project" value="UniProtKB-KW"/>
</dbReference>
<dbReference type="Gene3D" id="3.40.50.2020">
    <property type="match status" value="1"/>
</dbReference>
<dbReference type="PANTHER" id="PTHR47505:SF1">
    <property type="entry name" value="DNA UTILIZATION PROTEIN YHGH"/>
    <property type="match status" value="1"/>
</dbReference>
<dbReference type="Proteomes" id="UP000215433">
    <property type="component" value="Unassembled WGS sequence"/>
</dbReference>
<dbReference type="InterPro" id="IPR000836">
    <property type="entry name" value="PRTase_dom"/>
</dbReference>
<keyword evidence="2" id="KW-0808">Transferase</keyword>
<comment type="caution">
    <text evidence="2">The sequence shown here is derived from an EMBL/GenBank/DDBJ whole genome shotgun (WGS) entry which is preliminary data.</text>
</comment>
<dbReference type="AlphaFoldDB" id="A0A229VVC0"/>
<gene>
    <name evidence="2" type="ORF">Tam10B_2381</name>
</gene>
<proteinExistence type="inferred from homology"/>
<name>A0A229VVC0_9BIFI</name>
<reference evidence="2 3" key="1">
    <citation type="submission" date="2017-05" db="EMBL/GenBank/DDBJ databases">
        <title>Bifidobacterium vansinderenii sp. nov.</title>
        <authorList>
            <person name="Lugli G.A."/>
            <person name="Duranti S."/>
            <person name="Mangifesta M."/>
        </authorList>
    </citation>
    <scope>NUCLEOTIDE SEQUENCE [LARGE SCALE GENOMIC DNA]</scope>
    <source>
        <strain evidence="2 3">Tam10B</strain>
    </source>
</reference>
<accession>A0A229VVC0</accession>
<comment type="similarity">
    <text evidence="1">Belongs to the ComF/GntX family.</text>
</comment>
<organism evidence="2 3">
    <name type="scientific">Bifidobacterium vansinderenii</name>
    <dbReference type="NCBI Taxonomy" id="1984871"/>
    <lineage>
        <taxon>Bacteria</taxon>
        <taxon>Bacillati</taxon>
        <taxon>Actinomycetota</taxon>
        <taxon>Actinomycetes</taxon>
        <taxon>Bifidobacteriales</taxon>
        <taxon>Bifidobacteriaceae</taxon>
        <taxon>Bifidobacterium</taxon>
    </lineage>
</organism>
<evidence type="ECO:0000313" key="3">
    <source>
        <dbReference type="Proteomes" id="UP000215433"/>
    </source>
</evidence>
<dbReference type="SUPFAM" id="SSF53271">
    <property type="entry name" value="PRTase-like"/>
    <property type="match status" value="1"/>
</dbReference>
<dbReference type="CDD" id="cd06223">
    <property type="entry name" value="PRTases_typeI"/>
    <property type="match status" value="1"/>
</dbReference>
<dbReference type="InterPro" id="IPR029057">
    <property type="entry name" value="PRTase-like"/>
</dbReference>
<evidence type="ECO:0000256" key="1">
    <source>
        <dbReference type="ARBA" id="ARBA00008007"/>
    </source>
</evidence>
<dbReference type="PANTHER" id="PTHR47505">
    <property type="entry name" value="DNA UTILIZATION PROTEIN YHGH"/>
    <property type="match status" value="1"/>
</dbReference>
<keyword evidence="3" id="KW-1185">Reference proteome</keyword>
<dbReference type="EMBL" id="NEWD01000041">
    <property type="protein sequence ID" value="OXM99359.1"/>
    <property type="molecule type" value="Genomic_DNA"/>
</dbReference>
<sequence length="254" mass="27512">MHGQSYSRLAPVLDVMAELGREMRDLLLPRGCAGCDLPDAVLCDSCMALFERDMVRPMPRTVLLSGRVHACGTYRGEVRRAVLMWKDHDDQELDAEFSRVIAGCVRRSGVSEVLSRRGSGTIAVVPAPSTSSSMRRRGRFHTIVLARAVADCLRMRGVRARCVPALSIMGTKAKSVQAGGARARSERLRNHVRVNHGLLSGCRMAVLVDDIITTGSTIRQCAQALDDAGVPAYTGFTLAAVPAPSERDHSSSIL</sequence>